<gene>
    <name evidence="4" type="ordered locus">COPRO5265_0451</name>
</gene>
<dbReference type="InterPro" id="IPR034015">
    <property type="entry name" value="M1_LTA4H"/>
</dbReference>
<reference evidence="4 5" key="2">
    <citation type="journal article" date="2014" name="Genome Announc.">
        <title>Complete Genome Sequence of Coprothermobacter proteolyticus DSM 5265.</title>
        <authorList>
            <person name="Alexiev A."/>
            <person name="Coil D.A."/>
            <person name="Badger J.H."/>
            <person name="Enticknap J."/>
            <person name="Ward N."/>
            <person name="Robb F.T."/>
            <person name="Eisen J.A."/>
        </authorList>
    </citation>
    <scope>NUCLEOTIDE SEQUENCE [LARGE SCALE GENOMIC DNA]</scope>
    <source>
        <strain evidence="5">ATCC 35245 / DSM 5265 / OCM 4 / BT</strain>
    </source>
</reference>
<evidence type="ECO:0000256" key="1">
    <source>
        <dbReference type="PIRSR" id="PIRSR634015-1"/>
    </source>
</evidence>
<comment type="cofactor">
    <cofactor evidence="2">
        <name>Zn(2+)</name>
        <dbReference type="ChEBI" id="CHEBI:29105"/>
    </cofactor>
    <text evidence="2">Binds 1 zinc ion per subunit.</text>
</comment>
<dbReference type="STRING" id="309798.COPRO5265_0451"/>
<feature type="binding site" evidence="2">
    <location>
        <position position="313"/>
    </location>
    <ligand>
        <name>Zn(2+)</name>
        <dbReference type="ChEBI" id="CHEBI:29105"/>
        <note>catalytic</note>
    </ligand>
</feature>
<keyword evidence="2" id="KW-0862">Zinc</keyword>
<dbReference type="GO" id="GO:0008270">
    <property type="term" value="F:zinc ion binding"/>
    <property type="evidence" value="ECO:0007669"/>
    <property type="project" value="InterPro"/>
</dbReference>
<dbReference type="EMBL" id="CP001145">
    <property type="protein sequence ID" value="ACI18252.1"/>
    <property type="molecule type" value="Genomic_DNA"/>
</dbReference>
<evidence type="ECO:0000313" key="4">
    <source>
        <dbReference type="EMBL" id="ACI18252.1"/>
    </source>
</evidence>
<feature type="binding site" evidence="2">
    <location>
        <position position="292"/>
    </location>
    <ligand>
        <name>Zn(2+)</name>
        <dbReference type="ChEBI" id="CHEBI:29105"/>
        <note>catalytic</note>
    </ligand>
</feature>
<dbReference type="PANTHER" id="PTHR45726:SF3">
    <property type="entry name" value="LEUKOTRIENE A-4 HYDROLASE"/>
    <property type="match status" value="1"/>
</dbReference>
<dbReference type="PANTHER" id="PTHR45726">
    <property type="entry name" value="LEUKOTRIENE A-4 HYDROLASE"/>
    <property type="match status" value="1"/>
</dbReference>
<dbReference type="SUPFAM" id="SSF63737">
    <property type="entry name" value="Leukotriene A4 hydrolase N-terminal domain"/>
    <property type="match status" value="1"/>
</dbReference>
<dbReference type="AlphaFoldDB" id="B5Y7R8"/>
<feature type="domain" description="Peptidase M1 membrane alanine aminopeptidase" evidence="3">
    <location>
        <begin position="278"/>
        <end position="421"/>
    </location>
</feature>
<dbReference type="Gene3D" id="1.10.390.10">
    <property type="entry name" value="Neutral Protease Domain 2"/>
    <property type="match status" value="1"/>
</dbReference>
<organism evidence="4 5">
    <name type="scientific">Coprothermobacter proteolyticus (strain ATCC 35245 / DSM 5265 / OCM 4 / BT)</name>
    <dbReference type="NCBI Taxonomy" id="309798"/>
    <lineage>
        <taxon>Bacteria</taxon>
        <taxon>Pseudomonadati</taxon>
        <taxon>Coprothermobacterota</taxon>
        <taxon>Coprothermobacteria</taxon>
        <taxon>Coprothermobacterales</taxon>
        <taxon>Coprothermobacteraceae</taxon>
        <taxon>Coprothermobacter</taxon>
    </lineage>
</organism>
<protein>
    <submittedName>
        <fullName evidence="4">Peptidase family M1, putative</fullName>
    </submittedName>
</protein>
<dbReference type="eggNOG" id="COG0308">
    <property type="taxonomic scope" value="Bacteria"/>
</dbReference>
<name>B5Y7R8_COPPD</name>
<dbReference type="InterPro" id="IPR014782">
    <property type="entry name" value="Peptidase_M1_dom"/>
</dbReference>
<proteinExistence type="predicted"/>
<dbReference type="Pfam" id="PF01433">
    <property type="entry name" value="Peptidase_M1"/>
    <property type="match status" value="1"/>
</dbReference>
<dbReference type="InterPro" id="IPR042097">
    <property type="entry name" value="Aminopeptidase_N-like_N_sf"/>
</dbReference>
<evidence type="ECO:0000256" key="2">
    <source>
        <dbReference type="PIRSR" id="PIRSR634015-3"/>
    </source>
</evidence>
<accession>B5Y7R8</accession>
<dbReference type="Proteomes" id="UP000001732">
    <property type="component" value="Chromosome"/>
</dbReference>
<feature type="binding site" evidence="2">
    <location>
        <position position="296"/>
    </location>
    <ligand>
        <name>Zn(2+)</name>
        <dbReference type="ChEBI" id="CHEBI:29105"/>
        <note>catalytic</note>
    </ligand>
</feature>
<evidence type="ECO:0000259" key="3">
    <source>
        <dbReference type="Pfam" id="PF01433"/>
    </source>
</evidence>
<reference evidence="5" key="1">
    <citation type="submission" date="2008-08" db="EMBL/GenBank/DDBJ databases">
        <title>The complete genome sequence of Coprothermobacter proteolyticus strain ATCC 5245 / DSM 5265 / BT.</title>
        <authorList>
            <person name="Dodson R.J."/>
            <person name="Durkin A.S."/>
            <person name="Wu M."/>
            <person name="Eisen J."/>
            <person name="Sutton G."/>
        </authorList>
    </citation>
    <scope>NUCLEOTIDE SEQUENCE [LARGE SCALE GENOMIC DNA]</scope>
    <source>
        <strain evidence="5">ATCC 35245 / DSM 5265 / OCM 4 / BT</strain>
    </source>
</reference>
<keyword evidence="5" id="KW-1185">Reference proteome</keyword>
<feature type="active site" description="Proton acceptor" evidence="1">
    <location>
        <position position="293"/>
    </location>
</feature>
<sequence>MNGKRRKESKLKHMTMKDDHRETHYNVELTLDPDQGLLHANVELLCSSIEQQCSNLEFYLHKSMEVKSITGSVPITYQFDVEQPCSFPFTPDAGTLKIKLTQPMEDDKLLRIWFEYEGNIGVPPWEVNRITPGWVELGFYATWFPYNPELKQFCYDVQVQIDPGYEVIGLGEVKQLGEGLWYISQKQPSADMVVMASNRFCRLRDAESGLEMELDYVDVAKWVIEDVFKKGLQALKWYSEWFGVTSSVDMRIVITPRTEGGGYARTGFIVLPRIGTESYKEQEVSYFSNLAHECAHLWWANAPVNSWEDWLNESFAEYSALMAVRELFGTVHFESILAKKLKRSEGMPPIKGIKRNEERAFTVLYDKGCLVLYELEQMAGRKKFIEVLRKTFQQKVSSTAEFVELVGADVSNEAKKKLNRLLSS</sequence>
<dbReference type="GO" id="GO:0008237">
    <property type="term" value="F:metallopeptidase activity"/>
    <property type="evidence" value="ECO:0007669"/>
    <property type="project" value="InterPro"/>
</dbReference>
<feature type="active site" description="Proton donor" evidence="1">
    <location>
        <position position="365"/>
    </location>
</feature>
<evidence type="ECO:0000313" key="5">
    <source>
        <dbReference type="Proteomes" id="UP000001732"/>
    </source>
</evidence>
<dbReference type="KEGG" id="cpo:COPRO5265_0451"/>
<dbReference type="SUPFAM" id="SSF55486">
    <property type="entry name" value="Metalloproteases ('zincins'), catalytic domain"/>
    <property type="match status" value="1"/>
</dbReference>
<keyword evidence="2" id="KW-0479">Metal-binding</keyword>
<dbReference type="InterPro" id="IPR027268">
    <property type="entry name" value="Peptidase_M4/M1_CTD_sf"/>
</dbReference>